<protein>
    <submittedName>
        <fullName evidence="7">Ferrichrome ABC transporter substrate-binding protein</fullName>
    </submittedName>
    <submittedName>
        <fullName evidence="8">Iron-siderophore ABC transporter periplasmic protein</fullName>
    </submittedName>
</protein>
<dbReference type="Pfam" id="PF01497">
    <property type="entry name" value="Peripla_BP_2"/>
    <property type="match status" value="1"/>
</dbReference>
<evidence type="ECO:0000256" key="2">
    <source>
        <dbReference type="ARBA" id="ARBA00008814"/>
    </source>
</evidence>
<comment type="similarity">
    <text evidence="2">Belongs to the bacterial solute-binding protein 8 family.</text>
</comment>
<evidence type="ECO:0000259" key="6">
    <source>
        <dbReference type="PROSITE" id="PS50983"/>
    </source>
</evidence>
<name>A0A0D0R001_STAGA</name>
<dbReference type="Gene3D" id="3.40.50.1980">
    <property type="entry name" value="Nitrogenase molybdenum iron protein domain"/>
    <property type="match status" value="2"/>
</dbReference>
<dbReference type="PANTHER" id="PTHR30532">
    <property type="entry name" value="IRON III DICITRATE-BINDING PERIPLASMIC PROTEIN"/>
    <property type="match status" value="1"/>
</dbReference>
<reference evidence="7 10" key="2">
    <citation type="submission" date="2019-07" db="EMBL/GenBank/DDBJ databases">
        <title>Whole genome shotgun sequence of Staphylococcus gallinarum NBRC 109767.</title>
        <authorList>
            <person name="Hosoyama A."/>
            <person name="Uohara A."/>
            <person name="Ohji S."/>
            <person name="Ichikawa N."/>
        </authorList>
    </citation>
    <scope>NUCLEOTIDE SEQUENCE [LARGE SCALE GENOMIC DNA]</scope>
    <source>
        <strain evidence="7 10">NBRC 109767</strain>
    </source>
</reference>
<dbReference type="SUPFAM" id="SSF53807">
    <property type="entry name" value="Helical backbone' metal receptor"/>
    <property type="match status" value="1"/>
</dbReference>
<dbReference type="Proteomes" id="UP000255277">
    <property type="component" value="Unassembled WGS sequence"/>
</dbReference>
<dbReference type="STRING" id="1293.SH09_00755"/>
<feature type="domain" description="Fe/B12 periplasmic-binding" evidence="6">
    <location>
        <begin position="49"/>
        <end position="300"/>
    </location>
</feature>
<sequence length="300" mass="34008">MRKYSVIVLLAVLLLASCSAQSKATKKVETRDYTLDSGKKVQVPKDPKRIVVVANTYAGGLKYLGGNIVGVTKDIEKSAVLKEKFKDTHKLNENDVEKVAKLKPDLIIVDSTDKNIKKYNKIATTIPITYGKKDYLATQIELGKILGKETEAKQWVNSWNKQTKKDAHEIKQHIGEDATVSIFDDFSKTIYAFGESWGRGGEVVYQAFDLNMPTALQKAVKKEGWKELSQEKLPQYSGDYIITMSEGKAQPEFEKTEMWKNIPAVKQGRVINVKAETYWFNDPYSLDYERKELKNKLLGK</sequence>
<proteinExistence type="inferred from homology"/>
<feature type="signal peptide" evidence="5">
    <location>
        <begin position="1"/>
        <end position="24"/>
    </location>
</feature>
<dbReference type="Proteomes" id="UP000321057">
    <property type="component" value="Unassembled WGS sequence"/>
</dbReference>
<evidence type="ECO:0000256" key="1">
    <source>
        <dbReference type="ARBA" id="ARBA00004196"/>
    </source>
</evidence>
<dbReference type="EMBL" id="BKAX01000006">
    <property type="protein sequence ID" value="GEQ06398.1"/>
    <property type="molecule type" value="Genomic_DNA"/>
</dbReference>
<keyword evidence="3" id="KW-0813">Transport</keyword>
<dbReference type="PROSITE" id="PS51257">
    <property type="entry name" value="PROKAR_LIPOPROTEIN"/>
    <property type="match status" value="1"/>
</dbReference>
<evidence type="ECO:0000256" key="5">
    <source>
        <dbReference type="SAM" id="SignalP"/>
    </source>
</evidence>
<organism evidence="8 9">
    <name type="scientific">Staphylococcus gallinarum</name>
    <dbReference type="NCBI Taxonomy" id="1293"/>
    <lineage>
        <taxon>Bacteria</taxon>
        <taxon>Bacillati</taxon>
        <taxon>Bacillota</taxon>
        <taxon>Bacilli</taxon>
        <taxon>Bacillales</taxon>
        <taxon>Staphylococcaceae</taxon>
        <taxon>Staphylococcus</taxon>
    </lineage>
</organism>
<dbReference type="InterPro" id="IPR051313">
    <property type="entry name" value="Bact_iron-sidero_bind"/>
</dbReference>
<evidence type="ECO:0000256" key="4">
    <source>
        <dbReference type="ARBA" id="ARBA00022729"/>
    </source>
</evidence>
<dbReference type="GO" id="GO:1901678">
    <property type="term" value="P:iron coordination entity transport"/>
    <property type="evidence" value="ECO:0007669"/>
    <property type="project" value="UniProtKB-ARBA"/>
</dbReference>
<evidence type="ECO:0000313" key="7">
    <source>
        <dbReference type="EMBL" id="GEQ06398.1"/>
    </source>
</evidence>
<accession>A0A0D0R001</accession>
<dbReference type="InterPro" id="IPR002491">
    <property type="entry name" value="ABC_transptr_periplasmic_BD"/>
</dbReference>
<evidence type="ECO:0000313" key="9">
    <source>
        <dbReference type="Proteomes" id="UP000255277"/>
    </source>
</evidence>
<dbReference type="PROSITE" id="PS50983">
    <property type="entry name" value="FE_B12_PBP"/>
    <property type="match status" value="1"/>
</dbReference>
<keyword evidence="10" id="KW-1185">Reference proteome</keyword>
<dbReference type="PANTHER" id="PTHR30532:SF26">
    <property type="entry name" value="IRON(3+)-HYDROXAMATE-BINDING PROTEIN FHUD"/>
    <property type="match status" value="1"/>
</dbReference>
<dbReference type="GeneID" id="93846437"/>
<evidence type="ECO:0000313" key="10">
    <source>
        <dbReference type="Proteomes" id="UP000321057"/>
    </source>
</evidence>
<evidence type="ECO:0000313" key="8">
    <source>
        <dbReference type="EMBL" id="SUM31155.1"/>
    </source>
</evidence>
<comment type="subcellular location">
    <subcellularLocation>
        <location evidence="1">Cell envelope</location>
    </subcellularLocation>
</comment>
<keyword evidence="4 5" id="KW-0732">Signal</keyword>
<feature type="chain" id="PRO_5044541878" evidence="5">
    <location>
        <begin position="25"/>
        <end position="300"/>
    </location>
</feature>
<gene>
    <name evidence="8" type="primary">fhuD_1</name>
    <name evidence="8" type="ORF">NCTC12195_00561</name>
    <name evidence="7" type="ORF">SGA02_22260</name>
</gene>
<dbReference type="OrthoDB" id="2241086at2"/>
<dbReference type="AlphaFoldDB" id="A0A0D0R001"/>
<reference evidence="8 9" key="1">
    <citation type="submission" date="2018-06" db="EMBL/GenBank/DDBJ databases">
        <authorList>
            <consortium name="Pathogen Informatics"/>
            <person name="Doyle S."/>
        </authorList>
    </citation>
    <scope>NUCLEOTIDE SEQUENCE [LARGE SCALE GENOMIC DNA]</scope>
    <source>
        <strain evidence="8 9">NCTC12195</strain>
    </source>
</reference>
<dbReference type="GO" id="GO:0030288">
    <property type="term" value="C:outer membrane-bounded periplasmic space"/>
    <property type="evidence" value="ECO:0007669"/>
    <property type="project" value="TreeGrafter"/>
</dbReference>
<evidence type="ECO:0000256" key="3">
    <source>
        <dbReference type="ARBA" id="ARBA00022448"/>
    </source>
</evidence>
<dbReference type="EMBL" id="UHDK01000001">
    <property type="protein sequence ID" value="SUM31155.1"/>
    <property type="molecule type" value="Genomic_DNA"/>
</dbReference>
<dbReference type="RefSeq" id="WP_042737704.1">
    <property type="nucleotide sequence ID" value="NZ_BKAX01000006.1"/>
</dbReference>